<dbReference type="RefSeq" id="WP_168673712.1">
    <property type="nucleotide sequence ID" value="NZ_JAAVTK010000007.1"/>
</dbReference>
<dbReference type="Proteomes" id="UP000717634">
    <property type="component" value="Unassembled WGS sequence"/>
</dbReference>
<dbReference type="Pfam" id="PF07642">
    <property type="entry name" value="BBP2"/>
    <property type="match status" value="1"/>
</dbReference>
<feature type="signal peptide" evidence="1">
    <location>
        <begin position="1"/>
        <end position="18"/>
    </location>
</feature>
<dbReference type="EMBL" id="JAAVTK010000007">
    <property type="protein sequence ID" value="NKI90112.1"/>
    <property type="molecule type" value="Genomic_DNA"/>
</dbReference>
<gene>
    <name evidence="2" type="ORF">HBN54_002711</name>
</gene>
<keyword evidence="3" id="KW-1185">Reference proteome</keyword>
<feature type="chain" id="PRO_5046128777" description="Porin" evidence="1">
    <location>
        <begin position="19"/>
        <end position="371"/>
    </location>
</feature>
<evidence type="ECO:0008006" key="4">
    <source>
        <dbReference type="Google" id="ProtNLM"/>
    </source>
</evidence>
<accession>A0ABX1HM62</accession>
<evidence type="ECO:0000313" key="2">
    <source>
        <dbReference type="EMBL" id="NKI90112.1"/>
    </source>
</evidence>
<evidence type="ECO:0000313" key="3">
    <source>
        <dbReference type="Proteomes" id="UP000717634"/>
    </source>
</evidence>
<organism evidence="2 3">
    <name type="scientific">Hymenobacter artigasi</name>
    <dbReference type="NCBI Taxonomy" id="2719616"/>
    <lineage>
        <taxon>Bacteria</taxon>
        <taxon>Pseudomonadati</taxon>
        <taxon>Bacteroidota</taxon>
        <taxon>Cytophagia</taxon>
        <taxon>Cytophagales</taxon>
        <taxon>Hymenobacteraceae</taxon>
        <taxon>Hymenobacter</taxon>
    </lineage>
</organism>
<proteinExistence type="predicted"/>
<protein>
    <recommendedName>
        <fullName evidence="4">Porin</fullName>
    </recommendedName>
</protein>
<evidence type="ECO:0000256" key="1">
    <source>
        <dbReference type="SAM" id="SignalP"/>
    </source>
</evidence>
<comment type="caution">
    <text evidence="2">The sequence shown here is derived from an EMBL/GenBank/DDBJ whole genome shotgun (WGS) entry which is preliminary data.</text>
</comment>
<dbReference type="InterPro" id="IPR011486">
    <property type="entry name" value="BBP2"/>
</dbReference>
<sequence length="371" mass="41263">MKLSISLLLAALPLAATAQTTPETTPPPAVATATATPSPLSYYGFVDGYYGYDFDYANGNNRPSFIFSHNRQNEFTVNQALVGVRYNDGTVRGTVGLHTGSYPAANYSKEDQVFRHIYEAYAGFRPFAKAWLDFGIFSSHLGFESALSKDNWTLTRSLNAENSPYFETGARFTYEVGPKLTLTGLVLNGWQNIRETNQAKALGTQLQWKPSDKVLINSSTFYGNEQPTGLGIRRRYFHDFYITYAATERVNLALVFDVGKQQSASQEKYDTWHTASAFVKYKLAEKFSTTLRGEYYYAERGVIINSISPTAFDADFRVVGGSLNLDYAPASNVLCRVEGRYLNGASGVFFRTDNPDNRSYGNVTTSIALSF</sequence>
<name>A0ABX1HM62_9BACT</name>
<keyword evidence="1" id="KW-0732">Signal</keyword>
<reference evidence="2 3" key="1">
    <citation type="submission" date="2020-03" db="EMBL/GenBank/DDBJ databases">
        <title>Genomic Encyclopedia of Type Strains, Phase IV (KMG-V): Genome sequencing to study the core and pangenomes of soil and plant-associated prokaryotes.</title>
        <authorList>
            <person name="Whitman W."/>
        </authorList>
    </citation>
    <scope>NUCLEOTIDE SEQUENCE [LARGE SCALE GENOMIC DNA]</scope>
    <source>
        <strain evidence="2 3">1B</strain>
    </source>
</reference>